<dbReference type="RefSeq" id="WP_064583127.1">
    <property type="nucleotide sequence ID" value="NZ_CP015878.1"/>
</dbReference>
<proteinExistence type="predicted"/>
<organism evidence="3 4">
    <name type="scientific">Pseudomonas citronellolis</name>
    <dbReference type="NCBI Taxonomy" id="53408"/>
    <lineage>
        <taxon>Bacteria</taxon>
        <taxon>Pseudomonadati</taxon>
        <taxon>Pseudomonadota</taxon>
        <taxon>Gammaproteobacteria</taxon>
        <taxon>Pseudomonadales</taxon>
        <taxon>Pseudomonadaceae</taxon>
        <taxon>Pseudomonas</taxon>
    </lineage>
</organism>
<name>A0A1A9KCK4_9PSED</name>
<dbReference type="GO" id="GO:0033388">
    <property type="term" value="P:putrescine biosynthetic process from arginine"/>
    <property type="evidence" value="ECO:0007669"/>
    <property type="project" value="TreeGrafter"/>
</dbReference>
<evidence type="ECO:0000313" key="4">
    <source>
        <dbReference type="Proteomes" id="UP000077748"/>
    </source>
</evidence>
<dbReference type="Gene3D" id="3.60.110.10">
    <property type="entry name" value="Carbon-nitrogen hydrolase"/>
    <property type="match status" value="1"/>
</dbReference>
<evidence type="ECO:0000313" key="3">
    <source>
        <dbReference type="EMBL" id="ANI15238.1"/>
    </source>
</evidence>
<keyword evidence="1 3" id="KW-0378">Hydrolase</keyword>
<dbReference type="InterPro" id="IPR003010">
    <property type="entry name" value="C-N_Hydrolase"/>
</dbReference>
<sequence>MRLALYQCPPGPDDLAGNLRRLHEAAQRAAAQSADLLVCPEMYASGYNIGAERVAALAEAADGAIAETVAGIAREFDVGILYGYPESNPAGAPFNSVQLIDRRGERRANYRKTHLYGDLDRDQFSPSDEPPAIVELDGWKLGLLICFDVEFPEAVRTLALAGADLVLVPTANMHPYEFVCQVLVPTRAYENQVFLAYANFQGSEGELEYCGLSCVVAPDGQVMARAKQAGELLIADLEPERIAMVREGYSYLRLRRPMLYRS</sequence>
<dbReference type="PROSITE" id="PS50263">
    <property type="entry name" value="CN_HYDROLASE"/>
    <property type="match status" value="1"/>
</dbReference>
<dbReference type="Proteomes" id="UP000077748">
    <property type="component" value="Chromosome"/>
</dbReference>
<dbReference type="PANTHER" id="PTHR43674">
    <property type="entry name" value="NITRILASE C965.09-RELATED"/>
    <property type="match status" value="1"/>
</dbReference>
<dbReference type="SUPFAM" id="SSF56317">
    <property type="entry name" value="Carbon-nitrogen hydrolase"/>
    <property type="match status" value="1"/>
</dbReference>
<dbReference type="AlphaFoldDB" id="A0A1A9KCK4"/>
<dbReference type="EMBL" id="CP015878">
    <property type="protein sequence ID" value="ANI15238.1"/>
    <property type="molecule type" value="Genomic_DNA"/>
</dbReference>
<feature type="domain" description="CN hydrolase" evidence="2">
    <location>
        <begin position="1"/>
        <end position="239"/>
    </location>
</feature>
<evidence type="ECO:0000256" key="1">
    <source>
        <dbReference type="ARBA" id="ARBA00022801"/>
    </source>
</evidence>
<protein>
    <submittedName>
        <fullName evidence="3">Carbon-nitrogen hydrolase</fullName>
    </submittedName>
</protein>
<dbReference type="PANTHER" id="PTHR43674:SF2">
    <property type="entry name" value="BETA-UREIDOPROPIONASE"/>
    <property type="match status" value="1"/>
</dbReference>
<dbReference type="CDD" id="cd07576">
    <property type="entry name" value="R-amidase_like"/>
    <property type="match status" value="1"/>
</dbReference>
<dbReference type="Pfam" id="PF00795">
    <property type="entry name" value="CN_hydrolase"/>
    <property type="match status" value="1"/>
</dbReference>
<dbReference type="InterPro" id="IPR036526">
    <property type="entry name" value="C-N_Hydrolase_sf"/>
</dbReference>
<dbReference type="InterPro" id="IPR050345">
    <property type="entry name" value="Aliph_Amidase/BUP"/>
</dbReference>
<accession>A0A1A9KCK4</accession>
<gene>
    <name evidence="3" type="ORF">A9C11_15150</name>
</gene>
<evidence type="ECO:0000259" key="2">
    <source>
        <dbReference type="PROSITE" id="PS50263"/>
    </source>
</evidence>
<reference evidence="3 4" key="1">
    <citation type="submission" date="2016-05" db="EMBL/GenBank/DDBJ databases">
        <title>Genome Sequence of Pseudomonas citronellolis Strain SJTE-3, an Estrogens and Persistent Organic Pollutants degradation strain.</title>
        <authorList>
            <person name="Liang R."/>
        </authorList>
    </citation>
    <scope>NUCLEOTIDE SEQUENCE [LARGE SCALE GENOMIC DNA]</scope>
    <source>
        <strain evidence="3 4">SJTE-3</strain>
    </source>
</reference>
<dbReference type="InterPro" id="IPR044083">
    <property type="entry name" value="RamA-like"/>
</dbReference>
<dbReference type="GO" id="GO:0050126">
    <property type="term" value="F:N-carbamoylputrescine amidase activity"/>
    <property type="evidence" value="ECO:0007669"/>
    <property type="project" value="TreeGrafter"/>
</dbReference>